<sequence length="80" mass="9309">MSSVFPKKHLNLKKPHFRPDTKPKIEVVSLMLCCYCRCDGQNSASRSPHGLHYHRCSYFQPTQYVFCSPRDFACKEVQIS</sequence>
<reference evidence="1" key="2">
    <citation type="submission" date="2020-06" db="EMBL/GenBank/DDBJ databases">
        <title>Helianthus annuus Genome sequencing and assembly Release 2.</title>
        <authorList>
            <person name="Gouzy J."/>
            <person name="Langlade N."/>
            <person name="Munos S."/>
        </authorList>
    </citation>
    <scope>NUCLEOTIDE SEQUENCE</scope>
    <source>
        <tissue evidence="1">Leaves</tissue>
    </source>
</reference>
<name>A0A9K3HGA6_HELAN</name>
<dbReference type="AlphaFoldDB" id="A0A9K3HGA6"/>
<proteinExistence type="predicted"/>
<accession>A0A9K3HGA6</accession>
<keyword evidence="2" id="KW-1185">Reference proteome</keyword>
<gene>
    <name evidence="1" type="ORF">HanXRQr2_Chr12g0539881</name>
</gene>
<comment type="caution">
    <text evidence="1">The sequence shown here is derived from an EMBL/GenBank/DDBJ whole genome shotgun (WGS) entry which is preliminary data.</text>
</comment>
<dbReference type="Proteomes" id="UP000215914">
    <property type="component" value="Unassembled WGS sequence"/>
</dbReference>
<protein>
    <submittedName>
        <fullName evidence="1">Uncharacterized protein</fullName>
    </submittedName>
</protein>
<evidence type="ECO:0000313" key="2">
    <source>
        <dbReference type="Proteomes" id="UP000215914"/>
    </source>
</evidence>
<dbReference type="EMBL" id="MNCJ02000327">
    <property type="protein sequence ID" value="KAF5777795.1"/>
    <property type="molecule type" value="Genomic_DNA"/>
</dbReference>
<evidence type="ECO:0000313" key="1">
    <source>
        <dbReference type="EMBL" id="KAF5777795.1"/>
    </source>
</evidence>
<organism evidence="1 2">
    <name type="scientific">Helianthus annuus</name>
    <name type="common">Common sunflower</name>
    <dbReference type="NCBI Taxonomy" id="4232"/>
    <lineage>
        <taxon>Eukaryota</taxon>
        <taxon>Viridiplantae</taxon>
        <taxon>Streptophyta</taxon>
        <taxon>Embryophyta</taxon>
        <taxon>Tracheophyta</taxon>
        <taxon>Spermatophyta</taxon>
        <taxon>Magnoliopsida</taxon>
        <taxon>eudicotyledons</taxon>
        <taxon>Gunneridae</taxon>
        <taxon>Pentapetalae</taxon>
        <taxon>asterids</taxon>
        <taxon>campanulids</taxon>
        <taxon>Asterales</taxon>
        <taxon>Asteraceae</taxon>
        <taxon>Asteroideae</taxon>
        <taxon>Heliantheae alliance</taxon>
        <taxon>Heliantheae</taxon>
        <taxon>Helianthus</taxon>
    </lineage>
</organism>
<reference evidence="1" key="1">
    <citation type="journal article" date="2017" name="Nature">
        <title>The sunflower genome provides insights into oil metabolism, flowering and Asterid evolution.</title>
        <authorList>
            <person name="Badouin H."/>
            <person name="Gouzy J."/>
            <person name="Grassa C.J."/>
            <person name="Murat F."/>
            <person name="Staton S.E."/>
            <person name="Cottret L."/>
            <person name="Lelandais-Briere C."/>
            <person name="Owens G.L."/>
            <person name="Carrere S."/>
            <person name="Mayjonade B."/>
            <person name="Legrand L."/>
            <person name="Gill N."/>
            <person name="Kane N.C."/>
            <person name="Bowers J.E."/>
            <person name="Hubner S."/>
            <person name="Bellec A."/>
            <person name="Berard A."/>
            <person name="Berges H."/>
            <person name="Blanchet N."/>
            <person name="Boniface M.C."/>
            <person name="Brunel D."/>
            <person name="Catrice O."/>
            <person name="Chaidir N."/>
            <person name="Claudel C."/>
            <person name="Donnadieu C."/>
            <person name="Faraut T."/>
            <person name="Fievet G."/>
            <person name="Helmstetter N."/>
            <person name="King M."/>
            <person name="Knapp S.J."/>
            <person name="Lai Z."/>
            <person name="Le Paslier M.C."/>
            <person name="Lippi Y."/>
            <person name="Lorenzon L."/>
            <person name="Mandel J.R."/>
            <person name="Marage G."/>
            <person name="Marchand G."/>
            <person name="Marquand E."/>
            <person name="Bret-Mestries E."/>
            <person name="Morien E."/>
            <person name="Nambeesan S."/>
            <person name="Nguyen T."/>
            <person name="Pegot-Espagnet P."/>
            <person name="Pouilly N."/>
            <person name="Raftis F."/>
            <person name="Sallet E."/>
            <person name="Schiex T."/>
            <person name="Thomas J."/>
            <person name="Vandecasteele C."/>
            <person name="Vares D."/>
            <person name="Vear F."/>
            <person name="Vautrin S."/>
            <person name="Crespi M."/>
            <person name="Mangin B."/>
            <person name="Burke J.M."/>
            <person name="Salse J."/>
            <person name="Munos S."/>
            <person name="Vincourt P."/>
            <person name="Rieseberg L.H."/>
            <person name="Langlade N.B."/>
        </authorList>
    </citation>
    <scope>NUCLEOTIDE SEQUENCE</scope>
    <source>
        <tissue evidence="1">Leaves</tissue>
    </source>
</reference>
<dbReference type="Gramene" id="mRNA:HanXRQr2_Chr12g0539881">
    <property type="protein sequence ID" value="CDS:HanXRQr2_Chr12g0539881.1"/>
    <property type="gene ID" value="HanXRQr2_Chr12g0539881"/>
</dbReference>